<proteinExistence type="predicted"/>
<dbReference type="CDD" id="cd00009">
    <property type="entry name" value="AAA"/>
    <property type="match status" value="1"/>
</dbReference>
<name>A0A969WBG0_9GAMM</name>
<dbReference type="Gene3D" id="1.10.10.60">
    <property type="entry name" value="Homeodomain-like"/>
    <property type="match status" value="1"/>
</dbReference>
<keyword evidence="2" id="KW-0067">ATP-binding</keyword>
<dbReference type="SUPFAM" id="SSF52540">
    <property type="entry name" value="P-loop containing nucleoside triphosphate hydrolases"/>
    <property type="match status" value="1"/>
</dbReference>
<feature type="modified residue" description="4-aspartylphosphate" evidence="3">
    <location>
        <position position="73"/>
    </location>
</feature>
<evidence type="ECO:0000256" key="3">
    <source>
        <dbReference type="PROSITE-ProRule" id="PRU00169"/>
    </source>
</evidence>
<keyword evidence="1" id="KW-0547">Nucleotide-binding</keyword>
<gene>
    <name evidence="6" type="ORF">G7Y82_14230</name>
</gene>
<dbReference type="InterPro" id="IPR027417">
    <property type="entry name" value="P-loop_NTPase"/>
</dbReference>
<protein>
    <submittedName>
        <fullName evidence="6">Sigma-54-dependent Fis family transcriptional regulator</fullName>
    </submittedName>
</protein>
<dbReference type="InterPro" id="IPR011006">
    <property type="entry name" value="CheY-like_superfamily"/>
</dbReference>
<dbReference type="SMART" id="SM00382">
    <property type="entry name" value="AAA"/>
    <property type="match status" value="1"/>
</dbReference>
<sequence length="465" mass="51527">MADGISERHEISSRIPADAQARSQVLLVDDDPAILRLFRRCLEMEGYAVTAAPSVRDAEVALTRGVYDVCVLDLDLGGGDSGLELLPRLRERAPWLRVLMATATDDVGTALQSIRAGANDYLVKPCDPEQLVHAVGQQAEARRLERRIEALEDREEGERPDLQTENPALQGVLELARRVATTDATMLILGENGTGKTMLARAIHEWSRRARAPFATVSCPSLSPELLNSELFGHVRGAFTGATDNRPGRIQVAEGGTLFLDEIGDLPMSLQPKLLRFLQDREYERVGDPHTRTANVRVIAATNQNLQQMVADGKFREDLYYRLNVVGVTLPPLRERREDIPRLAENLALQLAHRYDRPARQFSADARAQLATHGWSGNLRELRNAIERAVIICEGETIRSEHLPFVTSTPLSGGPRAGDPISLEELERAHIEAIVASAPSLEAAARQLKIDSSTLYRKRRLYNGR</sequence>
<dbReference type="InterPro" id="IPR025943">
    <property type="entry name" value="Sigma_54_int_dom_ATP-bd_2"/>
</dbReference>
<dbReference type="Gene3D" id="1.10.8.60">
    <property type="match status" value="1"/>
</dbReference>
<dbReference type="InterPro" id="IPR003593">
    <property type="entry name" value="AAA+_ATPase"/>
</dbReference>
<dbReference type="Pfam" id="PF00158">
    <property type="entry name" value="Sigma54_activat"/>
    <property type="match status" value="1"/>
</dbReference>
<evidence type="ECO:0000256" key="1">
    <source>
        <dbReference type="ARBA" id="ARBA00022741"/>
    </source>
</evidence>
<dbReference type="InterPro" id="IPR058031">
    <property type="entry name" value="AAA_lid_NorR"/>
</dbReference>
<reference evidence="6" key="1">
    <citation type="submission" date="2020-03" db="EMBL/GenBank/DDBJ databases">
        <title>Solimonas marina sp. nov., isolated from deep seawater of the Pacific Ocean.</title>
        <authorList>
            <person name="Liu X."/>
            <person name="Lai Q."/>
            <person name="Sun F."/>
            <person name="Gai Y."/>
            <person name="Li G."/>
            <person name="Shao Z."/>
        </authorList>
    </citation>
    <scope>NUCLEOTIDE SEQUENCE</scope>
    <source>
        <strain evidence="6">C16B3</strain>
    </source>
</reference>
<accession>A0A969WBG0</accession>
<dbReference type="Pfam" id="PF00072">
    <property type="entry name" value="Response_reg"/>
    <property type="match status" value="1"/>
</dbReference>
<keyword evidence="3" id="KW-0597">Phosphoprotein</keyword>
<comment type="caution">
    <text evidence="6">The sequence shown here is derived from an EMBL/GenBank/DDBJ whole genome shotgun (WGS) entry which is preliminary data.</text>
</comment>
<dbReference type="InterPro" id="IPR002078">
    <property type="entry name" value="Sigma_54_int"/>
</dbReference>
<dbReference type="GO" id="GO:0000160">
    <property type="term" value="P:phosphorelay signal transduction system"/>
    <property type="evidence" value="ECO:0007669"/>
    <property type="project" value="InterPro"/>
</dbReference>
<dbReference type="PROSITE" id="PS00676">
    <property type="entry name" value="SIGMA54_INTERACT_2"/>
    <property type="match status" value="1"/>
</dbReference>
<dbReference type="Gene3D" id="3.40.50.300">
    <property type="entry name" value="P-loop containing nucleotide triphosphate hydrolases"/>
    <property type="match status" value="1"/>
</dbReference>
<dbReference type="PROSITE" id="PS50110">
    <property type="entry name" value="RESPONSE_REGULATORY"/>
    <property type="match status" value="1"/>
</dbReference>
<dbReference type="Proteomes" id="UP000653472">
    <property type="component" value="Unassembled WGS sequence"/>
</dbReference>
<dbReference type="CDD" id="cd00156">
    <property type="entry name" value="REC"/>
    <property type="match status" value="1"/>
</dbReference>
<feature type="domain" description="Sigma-54 factor interaction" evidence="4">
    <location>
        <begin position="162"/>
        <end position="391"/>
    </location>
</feature>
<feature type="domain" description="Response regulatory" evidence="5">
    <location>
        <begin position="24"/>
        <end position="139"/>
    </location>
</feature>
<dbReference type="FunFam" id="3.40.50.300:FF:000006">
    <property type="entry name" value="DNA-binding transcriptional regulator NtrC"/>
    <property type="match status" value="1"/>
</dbReference>
<evidence type="ECO:0000313" key="7">
    <source>
        <dbReference type="Proteomes" id="UP000653472"/>
    </source>
</evidence>
<dbReference type="Pfam" id="PF25601">
    <property type="entry name" value="AAA_lid_14"/>
    <property type="match status" value="1"/>
</dbReference>
<dbReference type="AlphaFoldDB" id="A0A969WBG0"/>
<dbReference type="InterPro" id="IPR001789">
    <property type="entry name" value="Sig_transdc_resp-reg_receiver"/>
</dbReference>
<organism evidence="6 7">
    <name type="scientific">Solimonas marina</name>
    <dbReference type="NCBI Taxonomy" id="2714601"/>
    <lineage>
        <taxon>Bacteria</taxon>
        <taxon>Pseudomonadati</taxon>
        <taxon>Pseudomonadota</taxon>
        <taxon>Gammaproteobacteria</taxon>
        <taxon>Nevskiales</taxon>
        <taxon>Nevskiaceae</taxon>
        <taxon>Solimonas</taxon>
    </lineage>
</organism>
<evidence type="ECO:0000259" key="4">
    <source>
        <dbReference type="PROSITE" id="PS50045"/>
    </source>
</evidence>
<dbReference type="PANTHER" id="PTHR32071">
    <property type="entry name" value="TRANSCRIPTIONAL REGULATORY PROTEIN"/>
    <property type="match status" value="1"/>
</dbReference>
<evidence type="ECO:0000256" key="2">
    <source>
        <dbReference type="ARBA" id="ARBA00022840"/>
    </source>
</evidence>
<dbReference type="SMART" id="SM00448">
    <property type="entry name" value="REC"/>
    <property type="match status" value="1"/>
</dbReference>
<dbReference type="GO" id="GO:0005524">
    <property type="term" value="F:ATP binding"/>
    <property type="evidence" value="ECO:0007669"/>
    <property type="project" value="UniProtKB-KW"/>
</dbReference>
<evidence type="ECO:0000313" key="6">
    <source>
        <dbReference type="EMBL" id="NKF23473.1"/>
    </source>
</evidence>
<keyword evidence="7" id="KW-1185">Reference proteome</keyword>
<dbReference type="EMBL" id="JAAVXB010000008">
    <property type="protein sequence ID" value="NKF23473.1"/>
    <property type="molecule type" value="Genomic_DNA"/>
</dbReference>
<dbReference type="PROSITE" id="PS50045">
    <property type="entry name" value="SIGMA54_INTERACT_4"/>
    <property type="match status" value="1"/>
</dbReference>
<dbReference type="PANTHER" id="PTHR32071:SF113">
    <property type="entry name" value="ALGINATE BIOSYNTHESIS TRANSCRIPTIONAL REGULATORY PROTEIN ALGB"/>
    <property type="match status" value="1"/>
</dbReference>
<dbReference type="Gene3D" id="3.40.50.2300">
    <property type="match status" value="1"/>
</dbReference>
<dbReference type="SUPFAM" id="SSF52172">
    <property type="entry name" value="CheY-like"/>
    <property type="match status" value="1"/>
</dbReference>
<dbReference type="GO" id="GO:0006355">
    <property type="term" value="P:regulation of DNA-templated transcription"/>
    <property type="evidence" value="ECO:0007669"/>
    <property type="project" value="InterPro"/>
</dbReference>
<evidence type="ECO:0000259" key="5">
    <source>
        <dbReference type="PROSITE" id="PS50110"/>
    </source>
</evidence>